<keyword evidence="5 12" id="KW-1133">Transmembrane helix</keyword>
<keyword evidence="9 12" id="KW-0407">Ion channel</keyword>
<comment type="function">
    <text evidence="12">Fluoride-specific ion channel. Important for reducing fluoride concentration in the cell, thus reducing its toxicity.</text>
</comment>
<comment type="caution">
    <text evidence="13">The sequence shown here is derived from an EMBL/GenBank/DDBJ whole genome shotgun (WGS) entry which is preliminary data.</text>
</comment>
<dbReference type="AlphaFoldDB" id="A0A4R5Q6L4"/>
<evidence type="ECO:0000256" key="10">
    <source>
        <dbReference type="ARBA" id="ARBA00035120"/>
    </source>
</evidence>
<keyword evidence="4 12" id="KW-0812">Transmembrane</keyword>
<evidence type="ECO:0000256" key="3">
    <source>
        <dbReference type="ARBA" id="ARBA00022519"/>
    </source>
</evidence>
<dbReference type="Pfam" id="PF02537">
    <property type="entry name" value="CRCB"/>
    <property type="match status" value="1"/>
</dbReference>
<keyword evidence="12" id="KW-0479">Metal-binding</keyword>
<feature type="transmembrane region" description="Helical" evidence="12">
    <location>
        <begin position="39"/>
        <end position="60"/>
    </location>
</feature>
<keyword evidence="14" id="KW-1185">Reference proteome</keyword>
<evidence type="ECO:0000256" key="9">
    <source>
        <dbReference type="ARBA" id="ARBA00023303"/>
    </source>
</evidence>
<feature type="transmembrane region" description="Helical" evidence="12">
    <location>
        <begin position="95"/>
        <end position="119"/>
    </location>
</feature>
<keyword evidence="6 12" id="KW-0915">Sodium</keyword>
<feature type="transmembrane region" description="Helical" evidence="12">
    <location>
        <begin position="67"/>
        <end position="83"/>
    </location>
</feature>
<accession>A0A4R5Q6L4</accession>
<dbReference type="EMBL" id="SMSJ01000129">
    <property type="protein sequence ID" value="TDH58336.1"/>
    <property type="molecule type" value="Genomic_DNA"/>
</dbReference>
<dbReference type="InterPro" id="IPR003691">
    <property type="entry name" value="FluC"/>
</dbReference>
<evidence type="ECO:0000313" key="13">
    <source>
        <dbReference type="EMBL" id="TDH58336.1"/>
    </source>
</evidence>
<dbReference type="GO" id="GO:0005886">
    <property type="term" value="C:plasma membrane"/>
    <property type="evidence" value="ECO:0007669"/>
    <property type="project" value="UniProtKB-SubCell"/>
</dbReference>
<dbReference type="GO" id="GO:0046872">
    <property type="term" value="F:metal ion binding"/>
    <property type="evidence" value="ECO:0007669"/>
    <property type="project" value="UniProtKB-KW"/>
</dbReference>
<comment type="activity regulation">
    <text evidence="12">Na(+) is not transported, but it plays an essential structural role and its presence is essential for fluoride channel function.</text>
</comment>
<comment type="catalytic activity">
    <reaction evidence="11">
        <text>fluoride(in) = fluoride(out)</text>
        <dbReference type="Rhea" id="RHEA:76159"/>
        <dbReference type="ChEBI" id="CHEBI:17051"/>
    </reaction>
    <physiologicalReaction direction="left-to-right" evidence="11">
        <dbReference type="Rhea" id="RHEA:76160"/>
    </physiologicalReaction>
</comment>
<feature type="binding site" evidence="12">
    <location>
        <position position="78"/>
    </location>
    <ligand>
        <name>Na(+)</name>
        <dbReference type="ChEBI" id="CHEBI:29101"/>
        <note>structural</note>
    </ligand>
</feature>
<keyword evidence="12" id="KW-0813">Transport</keyword>
<dbReference type="RefSeq" id="WP_133292824.1">
    <property type="nucleotide sequence ID" value="NZ_SMSJ01000129.1"/>
</dbReference>
<comment type="subcellular location">
    <subcellularLocation>
        <location evidence="1 12">Cell membrane</location>
        <topology evidence="1 12">Multi-pass membrane protein</topology>
    </subcellularLocation>
</comment>
<sequence length="124" mass="12787">MSALGWPSLLLVAGGGAAGSVLRYCISILAIETLGTAFPWGTLAVNVLGSAAIGALGGLGISGEWRLLLVTGLLGGFTTFSAFSLETGLLWQRAWWLAVVYVAASLALGLAAFALCFWLGRRSL</sequence>
<keyword evidence="7 12" id="KW-0406">Ion transport</keyword>
<evidence type="ECO:0000256" key="7">
    <source>
        <dbReference type="ARBA" id="ARBA00023065"/>
    </source>
</evidence>
<gene>
    <name evidence="12" type="primary">fluC</name>
    <name evidence="12" type="synonym">crcB</name>
    <name evidence="13" type="ORF">E2C06_33100</name>
</gene>
<evidence type="ECO:0000256" key="8">
    <source>
        <dbReference type="ARBA" id="ARBA00023136"/>
    </source>
</evidence>
<evidence type="ECO:0000256" key="6">
    <source>
        <dbReference type="ARBA" id="ARBA00023053"/>
    </source>
</evidence>
<dbReference type="Proteomes" id="UP000295096">
    <property type="component" value="Unassembled WGS sequence"/>
</dbReference>
<evidence type="ECO:0000256" key="12">
    <source>
        <dbReference type="HAMAP-Rule" id="MF_00454"/>
    </source>
</evidence>
<organism evidence="13 14">
    <name type="scientific">Dankookia rubra</name>
    <dbReference type="NCBI Taxonomy" id="1442381"/>
    <lineage>
        <taxon>Bacteria</taxon>
        <taxon>Pseudomonadati</taxon>
        <taxon>Pseudomonadota</taxon>
        <taxon>Alphaproteobacteria</taxon>
        <taxon>Acetobacterales</taxon>
        <taxon>Roseomonadaceae</taxon>
        <taxon>Dankookia</taxon>
    </lineage>
</organism>
<proteinExistence type="inferred from homology"/>
<evidence type="ECO:0000313" key="14">
    <source>
        <dbReference type="Proteomes" id="UP000295096"/>
    </source>
</evidence>
<dbReference type="PANTHER" id="PTHR28259:SF1">
    <property type="entry name" value="FLUORIDE EXPORT PROTEIN 1-RELATED"/>
    <property type="match status" value="1"/>
</dbReference>
<reference evidence="13 14" key="1">
    <citation type="journal article" date="2016" name="J. Microbiol.">
        <title>Dankookia rubra gen. nov., sp. nov., an alphaproteobacterium isolated from sediment of a shallow stream.</title>
        <authorList>
            <person name="Kim W.H."/>
            <person name="Kim D.H."/>
            <person name="Kang K."/>
            <person name="Ahn T.Y."/>
        </authorList>
    </citation>
    <scope>NUCLEOTIDE SEQUENCE [LARGE SCALE GENOMIC DNA]</scope>
    <source>
        <strain evidence="13 14">JCM30602</strain>
    </source>
</reference>
<comment type="similarity">
    <text evidence="10 12">Belongs to the fluoride channel Fluc/FEX (TC 1.A.43) family.</text>
</comment>
<dbReference type="GO" id="GO:0062054">
    <property type="term" value="F:fluoride channel activity"/>
    <property type="evidence" value="ECO:0007669"/>
    <property type="project" value="UniProtKB-UniRule"/>
</dbReference>
<evidence type="ECO:0000256" key="11">
    <source>
        <dbReference type="ARBA" id="ARBA00035585"/>
    </source>
</evidence>
<keyword evidence="2 12" id="KW-1003">Cell membrane</keyword>
<keyword evidence="8 12" id="KW-0472">Membrane</keyword>
<dbReference type="PANTHER" id="PTHR28259">
    <property type="entry name" value="FLUORIDE EXPORT PROTEIN 1-RELATED"/>
    <property type="match status" value="1"/>
</dbReference>
<dbReference type="GO" id="GO:0140114">
    <property type="term" value="P:cellular detoxification of fluoride"/>
    <property type="evidence" value="ECO:0007669"/>
    <property type="project" value="UniProtKB-UniRule"/>
</dbReference>
<evidence type="ECO:0000256" key="1">
    <source>
        <dbReference type="ARBA" id="ARBA00004651"/>
    </source>
</evidence>
<evidence type="ECO:0000256" key="4">
    <source>
        <dbReference type="ARBA" id="ARBA00022692"/>
    </source>
</evidence>
<evidence type="ECO:0000256" key="5">
    <source>
        <dbReference type="ARBA" id="ARBA00022989"/>
    </source>
</evidence>
<dbReference type="HAMAP" id="MF_00454">
    <property type="entry name" value="FluC"/>
    <property type="match status" value="1"/>
</dbReference>
<evidence type="ECO:0000256" key="2">
    <source>
        <dbReference type="ARBA" id="ARBA00022475"/>
    </source>
</evidence>
<name>A0A4R5Q6L4_9PROT</name>
<feature type="binding site" evidence="12">
    <location>
        <position position="75"/>
    </location>
    <ligand>
        <name>Na(+)</name>
        <dbReference type="ChEBI" id="CHEBI:29101"/>
        <note>structural</note>
    </ligand>
</feature>
<keyword evidence="3" id="KW-0997">Cell inner membrane</keyword>
<protein>
    <recommendedName>
        <fullName evidence="12">Fluoride-specific ion channel FluC</fullName>
    </recommendedName>
</protein>